<dbReference type="InterPro" id="IPR036388">
    <property type="entry name" value="WH-like_DNA-bd_sf"/>
</dbReference>
<keyword evidence="1" id="KW-0805">Transcription regulation</keyword>
<evidence type="ECO:0000256" key="3">
    <source>
        <dbReference type="ARBA" id="ARBA00023163"/>
    </source>
</evidence>
<dbReference type="SUPFAM" id="SSF46785">
    <property type="entry name" value="Winged helix' DNA-binding domain"/>
    <property type="match status" value="1"/>
</dbReference>
<dbReference type="Proteomes" id="UP000199274">
    <property type="component" value="Unassembled WGS sequence"/>
</dbReference>
<dbReference type="InterPro" id="IPR036390">
    <property type="entry name" value="WH_DNA-bd_sf"/>
</dbReference>
<dbReference type="Gene3D" id="1.10.10.10">
    <property type="entry name" value="Winged helix-like DNA-binding domain superfamily/Winged helix DNA-binding domain"/>
    <property type="match status" value="1"/>
</dbReference>
<dbReference type="AlphaFoldDB" id="A0A1G7X1S5"/>
<dbReference type="InterPro" id="IPR002577">
    <property type="entry name" value="HTH_HxlR"/>
</dbReference>
<organism evidence="5 6">
    <name type="scientific">Flavobacterium omnivorum</name>
    <dbReference type="NCBI Taxonomy" id="178355"/>
    <lineage>
        <taxon>Bacteria</taxon>
        <taxon>Pseudomonadati</taxon>
        <taxon>Bacteroidota</taxon>
        <taxon>Flavobacteriia</taxon>
        <taxon>Flavobacteriales</taxon>
        <taxon>Flavobacteriaceae</taxon>
        <taxon>Flavobacterium</taxon>
    </lineage>
</organism>
<protein>
    <submittedName>
        <fullName evidence="5">Transcriptional regulator, HxlR family</fullName>
    </submittedName>
</protein>
<evidence type="ECO:0000256" key="1">
    <source>
        <dbReference type="ARBA" id="ARBA00023015"/>
    </source>
</evidence>
<name>A0A1G7X1S5_9FLAO</name>
<keyword evidence="6" id="KW-1185">Reference proteome</keyword>
<dbReference type="PANTHER" id="PTHR33204">
    <property type="entry name" value="TRANSCRIPTIONAL REGULATOR, MARR FAMILY"/>
    <property type="match status" value="1"/>
</dbReference>
<dbReference type="EMBL" id="FNDB01000002">
    <property type="protein sequence ID" value="SDG78138.1"/>
    <property type="molecule type" value="Genomic_DNA"/>
</dbReference>
<accession>A0A1G7X1S5</accession>
<keyword evidence="3" id="KW-0804">Transcription</keyword>
<dbReference type="OrthoDB" id="9797599at2"/>
<dbReference type="PANTHER" id="PTHR33204:SF29">
    <property type="entry name" value="TRANSCRIPTIONAL REGULATOR"/>
    <property type="match status" value="1"/>
</dbReference>
<dbReference type="GO" id="GO:0003677">
    <property type="term" value="F:DNA binding"/>
    <property type="evidence" value="ECO:0007669"/>
    <property type="project" value="UniProtKB-KW"/>
</dbReference>
<evidence type="ECO:0000313" key="6">
    <source>
        <dbReference type="Proteomes" id="UP000199274"/>
    </source>
</evidence>
<dbReference type="PROSITE" id="PS51118">
    <property type="entry name" value="HTH_HXLR"/>
    <property type="match status" value="1"/>
</dbReference>
<dbReference type="Pfam" id="PF01638">
    <property type="entry name" value="HxlR"/>
    <property type="match status" value="1"/>
</dbReference>
<reference evidence="6" key="1">
    <citation type="submission" date="2016-10" db="EMBL/GenBank/DDBJ databases">
        <authorList>
            <person name="Varghese N."/>
            <person name="Submissions S."/>
        </authorList>
    </citation>
    <scope>NUCLEOTIDE SEQUENCE [LARGE SCALE GENOMIC DNA]</scope>
    <source>
        <strain evidence="6">CGMCC 1.2747</strain>
    </source>
</reference>
<feature type="domain" description="HTH hxlR-type" evidence="4">
    <location>
        <begin position="7"/>
        <end position="105"/>
    </location>
</feature>
<gene>
    <name evidence="5" type="ORF">SAMN04488062_102132</name>
</gene>
<evidence type="ECO:0000313" key="5">
    <source>
        <dbReference type="EMBL" id="SDG78138.1"/>
    </source>
</evidence>
<evidence type="ECO:0000256" key="2">
    <source>
        <dbReference type="ARBA" id="ARBA00023125"/>
    </source>
</evidence>
<dbReference type="STRING" id="178355.SAMN04488062_102132"/>
<evidence type="ECO:0000259" key="4">
    <source>
        <dbReference type="PROSITE" id="PS51118"/>
    </source>
</evidence>
<dbReference type="RefSeq" id="WP_091254959.1">
    <property type="nucleotide sequence ID" value="NZ_FNDB01000002.1"/>
</dbReference>
<sequence length="105" mass="11915">MSEKNYCPLHYTMGLIGTKWKPLILFHLLDGSLRSGLLQKKISGISNKMFTQTVRELEKDGLVTRKVFAVVPPKVEYKLSEKGGSLENILRSLDTWGVENTTNEF</sequence>
<keyword evidence="2" id="KW-0238">DNA-binding</keyword>
<proteinExistence type="predicted"/>